<evidence type="ECO:0000256" key="1">
    <source>
        <dbReference type="SAM" id="MobiDB-lite"/>
    </source>
</evidence>
<dbReference type="Proteomes" id="UP001597326">
    <property type="component" value="Unassembled WGS sequence"/>
</dbReference>
<accession>A0ABW4RYV1</accession>
<comment type="caution">
    <text evidence="2">The sequence shown here is derived from an EMBL/GenBank/DDBJ whole genome shotgun (WGS) entry which is preliminary data.</text>
</comment>
<sequence>MDLDSILEDLAAGRIDQAEAARRIDRLEAGIAACESPAHDEATAHHEGSEHRSPADEQDSEPQPDGAATEGTRPSGPRAEPSWGAIARDLFGAASEFASSAASTAAHTVESTWAQAGHPGSASDPEGLGESPAGPSPLRPTGSHGVEKVSVRATGRRVRILGDRSVATLAADGPHVLRRNGSVLEVTSDGELGPSLDGFNLIRPPRNLDDLRTLGLGKELLLRVNPDILVEVEVTAGSLTTTNVPWLGKVRVTAGSAHLGEVVQITDALVQAGSAKVRGRLDRGRSRVRVESGNLVVELAREADVEVRADAQLGRVSWPGGAGQMDSWVAGSGSARLDIGIVMGAASIHQEGVEAPQESTSTESEEDQR</sequence>
<feature type="region of interest" description="Disordered" evidence="1">
    <location>
        <begin position="114"/>
        <end position="149"/>
    </location>
</feature>
<dbReference type="RefSeq" id="WP_343875972.1">
    <property type="nucleotide sequence ID" value="NZ_BAAAIX010000035.1"/>
</dbReference>
<organism evidence="2 3">
    <name type="scientific">Luteococcus peritonei</name>
    <dbReference type="NCBI Taxonomy" id="88874"/>
    <lineage>
        <taxon>Bacteria</taxon>
        <taxon>Bacillati</taxon>
        <taxon>Actinomycetota</taxon>
        <taxon>Actinomycetes</taxon>
        <taxon>Propionibacteriales</taxon>
        <taxon>Propionibacteriaceae</taxon>
        <taxon>Luteococcus</taxon>
    </lineage>
</organism>
<evidence type="ECO:0008006" key="4">
    <source>
        <dbReference type="Google" id="ProtNLM"/>
    </source>
</evidence>
<gene>
    <name evidence="2" type="ORF">ACFSCS_15130</name>
</gene>
<dbReference type="EMBL" id="JBHUFZ010000034">
    <property type="protein sequence ID" value="MFD1891505.1"/>
    <property type="molecule type" value="Genomic_DNA"/>
</dbReference>
<evidence type="ECO:0000313" key="2">
    <source>
        <dbReference type="EMBL" id="MFD1891505.1"/>
    </source>
</evidence>
<evidence type="ECO:0000313" key="3">
    <source>
        <dbReference type="Proteomes" id="UP001597326"/>
    </source>
</evidence>
<feature type="compositionally biased region" description="Basic and acidic residues" evidence="1">
    <location>
        <begin position="37"/>
        <end position="55"/>
    </location>
</feature>
<proteinExistence type="predicted"/>
<protein>
    <recommendedName>
        <fullName evidence="4">Adhesin domain-containing protein</fullName>
    </recommendedName>
</protein>
<name>A0ABW4RYV1_9ACTN</name>
<feature type="region of interest" description="Disordered" evidence="1">
    <location>
        <begin position="32"/>
        <end position="82"/>
    </location>
</feature>
<keyword evidence="3" id="KW-1185">Reference proteome</keyword>
<reference evidence="3" key="1">
    <citation type="journal article" date="2019" name="Int. J. Syst. Evol. Microbiol.">
        <title>The Global Catalogue of Microorganisms (GCM) 10K type strain sequencing project: providing services to taxonomists for standard genome sequencing and annotation.</title>
        <authorList>
            <consortium name="The Broad Institute Genomics Platform"/>
            <consortium name="The Broad Institute Genome Sequencing Center for Infectious Disease"/>
            <person name="Wu L."/>
            <person name="Ma J."/>
        </authorList>
    </citation>
    <scope>NUCLEOTIDE SEQUENCE [LARGE SCALE GENOMIC DNA]</scope>
    <source>
        <strain evidence="3">CAIM 431</strain>
    </source>
</reference>
<feature type="region of interest" description="Disordered" evidence="1">
    <location>
        <begin position="350"/>
        <end position="369"/>
    </location>
</feature>